<dbReference type="InterPro" id="IPR015943">
    <property type="entry name" value="WD40/YVTN_repeat-like_dom_sf"/>
</dbReference>
<dbReference type="OrthoDB" id="338622at2759"/>
<dbReference type="Pfam" id="PF23233">
    <property type="entry name" value="HAT_Syf1_CNRKL1_N"/>
    <property type="match status" value="1"/>
</dbReference>
<dbReference type="EMBL" id="LWCA01000031">
    <property type="protein sequence ID" value="OAF71694.1"/>
    <property type="molecule type" value="Genomic_DNA"/>
</dbReference>
<dbReference type="Gene3D" id="2.130.10.10">
    <property type="entry name" value="YVTN repeat-like/Quinoprotein amine dehydrogenase"/>
    <property type="match status" value="2"/>
</dbReference>
<keyword evidence="3" id="KW-1185">Reference proteome</keyword>
<proteinExistence type="predicted"/>
<dbReference type="PANTHER" id="PTHR44099">
    <property type="entry name" value="RABCONNECTIN-3B, ISOFORM A"/>
    <property type="match status" value="1"/>
</dbReference>
<dbReference type="InterPro" id="IPR049916">
    <property type="entry name" value="WDR72-like"/>
</dbReference>
<dbReference type="GO" id="GO:0005737">
    <property type="term" value="C:cytoplasm"/>
    <property type="evidence" value="ECO:0007669"/>
    <property type="project" value="TreeGrafter"/>
</dbReference>
<dbReference type="SMART" id="SM00320">
    <property type="entry name" value="WD40"/>
    <property type="match status" value="3"/>
</dbReference>
<accession>A0A177BDQ7</accession>
<dbReference type="InterPro" id="IPR036322">
    <property type="entry name" value="WD40_repeat_dom_sf"/>
</dbReference>
<feature type="domain" description="Pre-mRNA-splicing factor Syf1-like N-terminal HAT-repeats" evidence="1">
    <location>
        <begin position="1537"/>
        <end position="1595"/>
    </location>
</feature>
<dbReference type="InterPro" id="IPR055433">
    <property type="entry name" value="HAT_Syf1-like_N"/>
</dbReference>
<sequence length="1605" mass="188153">MLDKTNSLICTNNENQKISQDVNFKSGIHQKCRKYLSLLNQYQLDYKSWYDKRQRSFSFELSSIRSVHPNQNLKFEFIKDLLSVYFLCKNSKNTKMCLLEEYYQQYTRVHNIIKEIFKFIKLQNLFILFNYKPYTILEPAKLKFDEIKYFKSHPQCLSFSNGNFIKFIHEKCHIIDKNLIKFIIIRLYQEDLKNCNDWRTFSLDELNIAKYPNVWYTYSVMNPHVYQKILAYIPILISKTINYLYEIEISLHSRNLIFLKLPIIDDTLFKPKRESDKKLNIKNSNRKYSAMSEPVNISRNFFCRKPGISIHECDGMNKDNLYINWCFIDNSNPPPHSISTVCWDSTNNVILTGSKEGSICIWENYDDNLLCPTTFLLSHTDEISTITLIENENKIFAVTDNSGGFSVWNAGLNKCVNFLTETCVHSEVKFYHIERLKLGVLLTCGSYEYIKIYSALSLNLLSNLVIKPDDISAINQITIFLICWPSSNQNEVIIGCSPGGQLIMWTKILNEESKWPINQNDPCNVNACEIVDLHTKCPLNISHYCKNPRVLMFLFLQKFVIYDIGKFNLLNVEYIKEENTLNFFQRGCFVNEQDIITISTLGQIFIYQISIDLQLKVELSKVKKIDISKFVALQVNLNSQFFISRDLSNCTCLSFTKDLIIMTQITPKNYNVKFCHSVQFEEHWTLLNSTGIFENVDEINNKKVLCYTYLELPQVVSVGFEDGIISFIQMFESIFNNFMESEIFEGNKYNNLIIDLSKMSSRMFATMLFYPYNNDRNRYMENWFISINSDKSVMLWDLNNIDMGPMYIYSSHNDTIQEISVPPNIFDKSLEHCILTKSESIISVDDLLHGKNEFIASRHPVTIKSFYFCCVNHLLVVKLVNSSIFLWNIDSGNLDRVVYGKVTLMIDSNLNSINTCFNLSQSNDPEITISDALKRRNIDSLKLFAEKKLNKFKRNSRDPNDIFESFQNSHASFPVKLRIPLLNINRIKCLSVLSIDVVTMMYILKYHFVELSENADPKSTFKDELINVCFKTILLLISLNSSFISNINNDNENIFSLKIFKKSCRLLLNHNIFFKDMPYYFVNLNKNKTNLKPNIILLIAKLCVSNTFQSNKSLFLVFSKFHIEYLSAKSISFYKQFILKNNNIFKEGNNVPQVLDVIFQCLNILRIDCDDICMAAHLLIKEIFSNSNNTILTEIYRKCTEYIETFVKTTGSFNESKISEMFKHVVLIDYLNNSGNKRLEYINKYRLEIHWIGVHYILTSQLFSKSENLEYKRLIIKMLPKNIPYLTEYTTLHLLFLTILIEMVQGELYECNIISPLKLNLQSPIKRHTLPIQKKYIYCTTVYDTLYKICFKYTNIFIKSLNFIVSVLSERNINNEYENEHVSVKLKILKIKQMNEKRMPKIKLNTIYLIDSICSEMEKTHEKLVEWNTLLVNIVDIILSCCNNNFLLTYGFEMVSKNISKLPKISFSHFSKRVFVVHDYHFITIFDYKLNRKHKIDTFEILSDECIIDYIQCADNGKVLVLLVTNQECIYFARTDDDLLFEDDVQRNRYSVKAWLNYVEHKKDTESHIVNLLFERALKNLPGRFYFYKKMLNNTVATSPMALQE</sequence>
<evidence type="ECO:0000313" key="2">
    <source>
        <dbReference type="EMBL" id="OAF71694.1"/>
    </source>
</evidence>
<gene>
    <name evidence="2" type="ORF">A3Q56_00530</name>
</gene>
<comment type="caution">
    <text evidence="2">The sequence shown here is derived from an EMBL/GenBank/DDBJ whole genome shotgun (WGS) entry which is preliminary data.</text>
</comment>
<name>A0A177BDQ7_9BILA</name>
<evidence type="ECO:0000259" key="1">
    <source>
        <dbReference type="Pfam" id="PF23233"/>
    </source>
</evidence>
<dbReference type="InterPro" id="IPR001680">
    <property type="entry name" value="WD40_rpt"/>
</dbReference>
<organism evidence="2 3">
    <name type="scientific">Intoshia linei</name>
    <dbReference type="NCBI Taxonomy" id="1819745"/>
    <lineage>
        <taxon>Eukaryota</taxon>
        <taxon>Metazoa</taxon>
        <taxon>Spiralia</taxon>
        <taxon>Lophotrochozoa</taxon>
        <taxon>Mesozoa</taxon>
        <taxon>Orthonectida</taxon>
        <taxon>Rhopaluridae</taxon>
        <taxon>Intoshia</taxon>
    </lineage>
</organism>
<reference evidence="2 3" key="1">
    <citation type="submission" date="2016-04" db="EMBL/GenBank/DDBJ databases">
        <title>The genome of Intoshia linei affirms orthonectids as highly simplified spiralians.</title>
        <authorList>
            <person name="Mikhailov K.V."/>
            <person name="Slusarev G.S."/>
            <person name="Nikitin M.A."/>
            <person name="Logacheva M.D."/>
            <person name="Penin A."/>
            <person name="Aleoshin V."/>
            <person name="Panchin Y.V."/>
        </authorList>
    </citation>
    <scope>NUCLEOTIDE SEQUENCE [LARGE SCALE GENOMIC DNA]</scope>
    <source>
        <strain evidence="2">Intl2013</strain>
        <tissue evidence="2">Whole animal</tissue>
    </source>
</reference>
<evidence type="ECO:0000313" key="3">
    <source>
        <dbReference type="Proteomes" id="UP000078046"/>
    </source>
</evidence>
<protein>
    <recommendedName>
        <fullName evidence="1">Pre-mRNA-splicing factor Syf1-like N-terminal HAT-repeats domain-containing protein</fullName>
    </recommendedName>
</protein>
<dbReference type="Proteomes" id="UP000078046">
    <property type="component" value="Unassembled WGS sequence"/>
</dbReference>
<dbReference type="PANTHER" id="PTHR44099:SF4">
    <property type="entry name" value="RABCONNECTIN-3B, ISOFORM A"/>
    <property type="match status" value="1"/>
</dbReference>
<dbReference type="SUPFAM" id="SSF50978">
    <property type="entry name" value="WD40 repeat-like"/>
    <property type="match status" value="1"/>
</dbReference>